<accession>A0A6S6TAT3</accession>
<gene>
    <name evidence="2" type="ORF">HELGO_WM40313</name>
</gene>
<reference evidence="2" key="1">
    <citation type="submission" date="2020-01" db="EMBL/GenBank/DDBJ databases">
        <authorList>
            <person name="Meier V. D."/>
            <person name="Meier V D."/>
        </authorList>
    </citation>
    <scope>NUCLEOTIDE SEQUENCE</scope>
    <source>
        <strain evidence="2">HLG_WM_MAG_10</strain>
    </source>
</reference>
<feature type="transmembrane region" description="Helical" evidence="1">
    <location>
        <begin position="56"/>
        <end position="78"/>
    </location>
</feature>
<feature type="transmembrane region" description="Helical" evidence="1">
    <location>
        <begin position="84"/>
        <end position="102"/>
    </location>
</feature>
<sequence length="204" mass="24244">MENRKMVQKRLWKEKEFRLEDGILHFKEMGLLSGYAVELRYEDIIGERRIKRQPNYVLFIAASVLFWLSSLNLIGYGIGTVTSVLAPILGVFLSSGLFYIVYKNAQEILYLDTLENGSIGFFRDRSYKRQADKFITELLEQRKIFLVEKYWDCVDCYDKKMDNLDWLKNENIVNIDEFKYLKDEMFQQIETEVMPIGFYNKKCS</sequence>
<keyword evidence="1" id="KW-0472">Membrane</keyword>
<dbReference type="AlphaFoldDB" id="A0A6S6TAT3"/>
<protein>
    <submittedName>
        <fullName evidence="2">Uncharacterized protein</fullName>
    </submittedName>
</protein>
<dbReference type="EMBL" id="CACVAQ010000206">
    <property type="protein sequence ID" value="CAA6813698.1"/>
    <property type="molecule type" value="Genomic_DNA"/>
</dbReference>
<proteinExistence type="predicted"/>
<evidence type="ECO:0000256" key="1">
    <source>
        <dbReference type="SAM" id="Phobius"/>
    </source>
</evidence>
<keyword evidence="1" id="KW-0812">Transmembrane</keyword>
<keyword evidence="1" id="KW-1133">Transmembrane helix</keyword>
<name>A0A6S6TAT3_9BACT</name>
<evidence type="ECO:0000313" key="2">
    <source>
        <dbReference type="EMBL" id="CAA6813698.1"/>
    </source>
</evidence>
<organism evidence="2">
    <name type="scientific">uncultured Aureispira sp</name>
    <dbReference type="NCBI Taxonomy" id="1331704"/>
    <lineage>
        <taxon>Bacteria</taxon>
        <taxon>Pseudomonadati</taxon>
        <taxon>Bacteroidota</taxon>
        <taxon>Saprospiria</taxon>
        <taxon>Saprospirales</taxon>
        <taxon>Saprospiraceae</taxon>
        <taxon>Aureispira</taxon>
        <taxon>environmental samples</taxon>
    </lineage>
</organism>